<protein>
    <submittedName>
        <fullName evidence="2">Uncharacterized protein</fullName>
    </submittedName>
</protein>
<evidence type="ECO:0000313" key="2">
    <source>
        <dbReference type="EMBL" id="NEK24419.1"/>
    </source>
</evidence>
<evidence type="ECO:0000256" key="1">
    <source>
        <dbReference type="SAM" id="Phobius"/>
    </source>
</evidence>
<proteinExistence type="predicted"/>
<organism evidence="2 3">
    <name type="scientific">Sulfitobacter sediminilitoris</name>
    <dbReference type="NCBI Taxonomy" id="2698830"/>
    <lineage>
        <taxon>Bacteria</taxon>
        <taxon>Pseudomonadati</taxon>
        <taxon>Pseudomonadota</taxon>
        <taxon>Alphaproteobacteria</taxon>
        <taxon>Rhodobacterales</taxon>
        <taxon>Roseobacteraceae</taxon>
        <taxon>Sulfitobacter</taxon>
    </lineage>
</organism>
<dbReference type="RefSeq" id="WP_164355347.1">
    <property type="nucleotide sequence ID" value="NZ_JAABNT010000015.1"/>
</dbReference>
<feature type="transmembrane region" description="Helical" evidence="1">
    <location>
        <begin position="75"/>
        <end position="93"/>
    </location>
</feature>
<dbReference type="EMBL" id="JAABNT010000015">
    <property type="protein sequence ID" value="NEK24419.1"/>
    <property type="molecule type" value="Genomic_DNA"/>
</dbReference>
<gene>
    <name evidence="2" type="ORF">GV827_18710</name>
</gene>
<dbReference type="AlphaFoldDB" id="A0A6P0CDZ6"/>
<keyword evidence="1" id="KW-0472">Membrane</keyword>
<name>A0A6P0CDZ6_9RHOB</name>
<feature type="transmembrane region" description="Helical" evidence="1">
    <location>
        <begin position="50"/>
        <end position="69"/>
    </location>
</feature>
<evidence type="ECO:0000313" key="3">
    <source>
        <dbReference type="Proteomes" id="UP000468591"/>
    </source>
</evidence>
<accession>A0A6P0CDZ6</accession>
<keyword evidence="3" id="KW-1185">Reference proteome</keyword>
<dbReference type="Proteomes" id="UP000468591">
    <property type="component" value="Unassembled WGS sequence"/>
</dbReference>
<keyword evidence="1" id="KW-1133">Transmembrane helix</keyword>
<sequence>MLIVTHDTLRNPQILQVRQLPRKFFGRVAVWPKNRTGVRGTLRLLAEFQAIRYTLTLSPLIVIGALWNVAALPIAQAPILMIALIWWVEMYLLRVPAKRRTRLINEAEAARVLDLLKVQSRDVLTRIVALREMRAGQLHLVVEQSELWRLSPLTYVSVQSEDGPEVLRLSLQERQIITDRLFQPPLSEHVLQRVNQAQNTFLRDVTFDTKGVSAHARLAAALA</sequence>
<keyword evidence="1" id="KW-0812">Transmembrane</keyword>
<comment type="caution">
    <text evidence="2">The sequence shown here is derived from an EMBL/GenBank/DDBJ whole genome shotgun (WGS) entry which is preliminary data.</text>
</comment>
<reference evidence="2 3" key="1">
    <citation type="submission" date="2020-01" db="EMBL/GenBank/DDBJ databases">
        <title>Sulfitobacter sediminilitoris sp. nov., isolated from a tidal flat.</title>
        <authorList>
            <person name="Park S."/>
            <person name="Yoon J.-H."/>
        </authorList>
    </citation>
    <scope>NUCLEOTIDE SEQUENCE [LARGE SCALE GENOMIC DNA]</scope>
    <source>
        <strain evidence="2 3">JBTF-M27</strain>
    </source>
</reference>